<dbReference type="EMBL" id="MHOB01000033">
    <property type="protein sequence ID" value="OGZ57118.1"/>
    <property type="molecule type" value="Genomic_DNA"/>
</dbReference>
<feature type="transmembrane region" description="Helical" evidence="1">
    <location>
        <begin position="202"/>
        <end position="220"/>
    </location>
</feature>
<organism evidence="2 3">
    <name type="scientific">Candidatus Ryanbacteria bacterium RIFCSPLOWO2_12_FULL_47_9c</name>
    <dbReference type="NCBI Taxonomy" id="1802131"/>
    <lineage>
        <taxon>Bacteria</taxon>
        <taxon>Candidatus Ryaniibacteriota</taxon>
    </lineage>
</organism>
<evidence type="ECO:0000313" key="2">
    <source>
        <dbReference type="EMBL" id="OGZ57118.1"/>
    </source>
</evidence>
<dbReference type="AlphaFoldDB" id="A0A1G2H594"/>
<dbReference type="Proteomes" id="UP000178996">
    <property type="component" value="Unassembled WGS sequence"/>
</dbReference>
<feature type="transmembrane region" description="Helical" evidence="1">
    <location>
        <begin position="61"/>
        <end position="78"/>
    </location>
</feature>
<comment type="caution">
    <text evidence="2">The sequence shown here is derived from an EMBL/GenBank/DDBJ whole genome shotgun (WGS) entry which is preliminary data.</text>
</comment>
<keyword evidence="1" id="KW-0812">Transmembrane</keyword>
<evidence type="ECO:0000256" key="1">
    <source>
        <dbReference type="SAM" id="Phobius"/>
    </source>
</evidence>
<feature type="transmembrane region" description="Helical" evidence="1">
    <location>
        <begin position="98"/>
        <end position="117"/>
    </location>
</feature>
<feature type="transmembrane region" description="Helical" evidence="1">
    <location>
        <begin position="232"/>
        <end position="251"/>
    </location>
</feature>
<keyword evidence="1" id="KW-1133">Transmembrane helix</keyword>
<keyword evidence="1" id="KW-0472">Membrane</keyword>
<feature type="transmembrane region" description="Helical" evidence="1">
    <location>
        <begin position="173"/>
        <end position="196"/>
    </location>
</feature>
<feature type="transmembrane region" description="Helical" evidence="1">
    <location>
        <begin position="26"/>
        <end position="54"/>
    </location>
</feature>
<feature type="transmembrane region" description="Helical" evidence="1">
    <location>
        <begin position="300"/>
        <end position="316"/>
    </location>
</feature>
<accession>A0A1G2H594</accession>
<proteinExistence type="predicted"/>
<sequence length="468" mass="51773">MSAVTNGLERGEEFVYEFRLWLGREILFYIPASAVNAIVIPVALMVLGSFLGAIDFTDEPLVLWLVMPVLLCLWFFLVHRFVGRLLAVPVFRATHVFWFSRYACWGALALWIGLMFLGGRDLKAWVIVPGLLYLMYYFVVKVVPQRAYIGLILIGVHRGSARPAELEKAAATYIRLMAAVIASEMAIGTMALLIPAHQHPTAILLAVLAALSLSTLYIYTGGGKLWFRLIEIFDVMVLFTALFNAFFPTIFTAMTEAGAAAVTSTGTAFSQHWDVLAISITLMLWQIVPRAVPALKGHKSTIFWVLAVLWGLYGYHQFRYGKSGDSWVPATRDAVAASRKCPDVSTLVYHPTAEQFESYADGVPIGCRVRFRFRHEGWAGPFEIGGSPWTLAPGGKHTVRIFKWDGSAVEGTVESLSTDILVTGERASGDDKFASVFPPRRMPMPPARMISVLAGRHTAYQIEKNAGS</sequence>
<feature type="transmembrane region" description="Helical" evidence="1">
    <location>
        <begin position="271"/>
        <end position="288"/>
    </location>
</feature>
<name>A0A1G2H594_9BACT</name>
<gene>
    <name evidence="2" type="ORF">A3G60_01795</name>
</gene>
<evidence type="ECO:0000313" key="3">
    <source>
        <dbReference type="Proteomes" id="UP000178996"/>
    </source>
</evidence>
<protein>
    <submittedName>
        <fullName evidence="2">Uncharacterized protein</fullName>
    </submittedName>
</protein>
<reference evidence="2 3" key="1">
    <citation type="journal article" date="2016" name="Nat. Commun.">
        <title>Thousands of microbial genomes shed light on interconnected biogeochemical processes in an aquifer system.</title>
        <authorList>
            <person name="Anantharaman K."/>
            <person name="Brown C.T."/>
            <person name="Hug L.A."/>
            <person name="Sharon I."/>
            <person name="Castelle C.J."/>
            <person name="Probst A.J."/>
            <person name="Thomas B.C."/>
            <person name="Singh A."/>
            <person name="Wilkins M.J."/>
            <person name="Karaoz U."/>
            <person name="Brodie E.L."/>
            <person name="Williams K.H."/>
            <person name="Hubbard S.S."/>
            <person name="Banfield J.F."/>
        </authorList>
    </citation>
    <scope>NUCLEOTIDE SEQUENCE [LARGE SCALE GENOMIC DNA]</scope>
</reference>